<dbReference type="SUPFAM" id="SSF51735">
    <property type="entry name" value="NAD(P)-binding Rossmann-fold domains"/>
    <property type="match status" value="1"/>
</dbReference>
<protein>
    <submittedName>
        <fullName evidence="3">Epimerase</fullName>
    </submittedName>
</protein>
<dbReference type="InterPro" id="IPR001509">
    <property type="entry name" value="Epimerase_deHydtase"/>
</dbReference>
<dbReference type="InterPro" id="IPR036291">
    <property type="entry name" value="NAD(P)-bd_dom_sf"/>
</dbReference>
<comment type="similarity">
    <text evidence="1">Belongs to the NAD(P)-dependent epimerase/dehydratase family.</text>
</comment>
<evidence type="ECO:0000256" key="1">
    <source>
        <dbReference type="ARBA" id="ARBA00007637"/>
    </source>
</evidence>
<comment type="caution">
    <text evidence="3">The sequence shown here is derived from an EMBL/GenBank/DDBJ whole genome shotgun (WGS) entry which is preliminary data.</text>
</comment>
<organism evidence="3 4">
    <name type="scientific">Candidatus Wolfebacteria bacterium RIFCSPLOWO2_01_FULL_45_19</name>
    <dbReference type="NCBI Taxonomy" id="1802557"/>
    <lineage>
        <taxon>Bacteria</taxon>
        <taxon>Candidatus Wolfeibacteriota</taxon>
    </lineage>
</organism>
<gene>
    <name evidence="3" type="ORF">A3A20_00340</name>
</gene>
<dbReference type="Proteomes" id="UP000178946">
    <property type="component" value="Unassembled WGS sequence"/>
</dbReference>
<dbReference type="STRING" id="1802557.A3A20_00340"/>
<sequence>MKLVLITGGAGFLGINLARYFLKRGYAVRSLDKAPFDYPEASRIEAITGDIRDKDVVDRAVSGADVVIHTAAALPLYAEKEILSIDIDGARNILDAAFRHNVDRVVHISSTAVYGIPDHHPLREDDKLEGVGPYGKAKIAAEEICLEFRRRGMCVPIIRPKSFVGPERLGVFALFYDWAKDGKNFPMIGNGKNRYQLLDVEDLCEAIYLAVTLDKTAVNDTFNIGAKEFTTMGEDYQAVLDRAGFGKKIIPLPAGPVILTLRLLELLHLSPLYKWVYETASKDSFVSIEKAERVLGFKPKYSNKQALVRNYEWYLSHLKEFEGKIGVSHRVPWKQGILKLAKALF</sequence>
<accession>A0A1F8DT63</accession>
<feature type="domain" description="NAD-dependent epimerase/dehydratase" evidence="2">
    <location>
        <begin position="4"/>
        <end position="225"/>
    </location>
</feature>
<evidence type="ECO:0000313" key="3">
    <source>
        <dbReference type="EMBL" id="OGM91015.1"/>
    </source>
</evidence>
<dbReference type="Gene3D" id="3.40.50.720">
    <property type="entry name" value="NAD(P)-binding Rossmann-like Domain"/>
    <property type="match status" value="1"/>
</dbReference>
<name>A0A1F8DT63_9BACT</name>
<proteinExistence type="inferred from homology"/>
<reference evidence="3 4" key="1">
    <citation type="journal article" date="2016" name="Nat. Commun.">
        <title>Thousands of microbial genomes shed light on interconnected biogeochemical processes in an aquifer system.</title>
        <authorList>
            <person name="Anantharaman K."/>
            <person name="Brown C.T."/>
            <person name="Hug L.A."/>
            <person name="Sharon I."/>
            <person name="Castelle C.J."/>
            <person name="Probst A.J."/>
            <person name="Thomas B.C."/>
            <person name="Singh A."/>
            <person name="Wilkins M.J."/>
            <person name="Karaoz U."/>
            <person name="Brodie E.L."/>
            <person name="Williams K.H."/>
            <person name="Hubbard S.S."/>
            <person name="Banfield J.F."/>
        </authorList>
    </citation>
    <scope>NUCLEOTIDE SEQUENCE [LARGE SCALE GENOMIC DNA]</scope>
</reference>
<dbReference type="AlphaFoldDB" id="A0A1F8DT63"/>
<dbReference type="Pfam" id="PF01370">
    <property type="entry name" value="Epimerase"/>
    <property type="match status" value="1"/>
</dbReference>
<evidence type="ECO:0000259" key="2">
    <source>
        <dbReference type="Pfam" id="PF01370"/>
    </source>
</evidence>
<dbReference type="EMBL" id="MGIR01000005">
    <property type="protein sequence ID" value="OGM91015.1"/>
    <property type="molecule type" value="Genomic_DNA"/>
</dbReference>
<dbReference type="PANTHER" id="PTHR43000">
    <property type="entry name" value="DTDP-D-GLUCOSE 4,6-DEHYDRATASE-RELATED"/>
    <property type="match status" value="1"/>
</dbReference>
<evidence type="ECO:0000313" key="4">
    <source>
        <dbReference type="Proteomes" id="UP000178946"/>
    </source>
</evidence>